<dbReference type="Gene3D" id="2.60.40.1120">
    <property type="entry name" value="Carboxypeptidase-like, regulatory domain"/>
    <property type="match status" value="1"/>
</dbReference>
<dbReference type="GO" id="GO:0044718">
    <property type="term" value="P:siderophore transmembrane transport"/>
    <property type="evidence" value="ECO:0007669"/>
    <property type="project" value="TreeGrafter"/>
</dbReference>
<dbReference type="PANTHER" id="PTHR30069">
    <property type="entry name" value="TONB-DEPENDENT OUTER MEMBRANE RECEPTOR"/>
    <property type="match status" value="1"/>
</dbReference>
<reference evidence="12" key="1">
    <citation type="submission" date="2012-02" db="EMBL/GenBank/DDBJ databases">
        <title>The complete genome of Solitalea canadensis DSM 3403.</title>
        <authorList>
            <consortium name="US DOE Joint Genome Institute (JGI-PGF)"/>
            <person name="Lucas S."/>
            <person name="Copeland A."/>
            <person name="Lapidus A."/>
            <person name="Glavina del Rio T."/>
            <person name="Dalin E."/>
            <person name="Tice H."/>
            <person name="Bruce D."/>
            <person name="Goodwin L."/>
            <person name="Pitluck S."/>
            <person name="Peters L."/>
            <person name="Ovchinnikova G."/>
            <person name="Lu M."/>
            <person name="Kyrpides N."/>
            <person name="Mavromatis K."/>
            <person name="Ivanova N."/>
            <person name="Brettin T."/>
            <person name="Detter J.C."/>
            <person name="Han C."/>
            <person name="Larimer F."/>
            <person name="Land M."/>
            <person name="Hauser L."/>
            <person name="Markowitz V."/>
            <person name="Cheng J.-F."/>
            <person name="Hugenholtz P."/>
            <person name="Woyke T."/>
            <person name="Wu D."/>
            <person name="Spring S."/>
            <person name="Schroeder M."/>
            <person name="Kopitz M."/>
            <person name="Brambilla E."/>
            <person name="Klenk H.-P."/>
            <person name="Eisen J.A."/>
        </authorList>
    </citation>
    <scope>NUCLEOTIDE SEQUENCE</scope>
    <source>
        <strain evidence="12">DSM 3403</strain>
    </source>
</reference>
<dbReference type="EMBL" id="CP003349">
    <property type="protein sequence ID" value="AFD09046.1"/>
    <property type="molecule type" value="Genomic_DNA"/>
</dbReference>
<dbReference type="Pfam" id="PF00593">
    <property type="entry name" value="TonB_dep_Rec_b-barrel"/>
    <property type="match status" value="1"/>
</dbReference>
<dbReference type="Pfam" id="PF13715">
    <property type="entry name" value="CarbopepD_reg_2"/>
    <property type="match status" value="1"/>
</dbReference>
<dbReference type="SUPFAM" id="SSF56935">
    <property type="entry name" value="Porins"/>
    <property type="match status" value="1"/>
</dbReference>
<dbReference type="HOGENOM" id="CLU_008287_10_0_10"/>
<protein>
    <submittedName>
        <fullName evidence="12">Outer membrane receptor protein</fullName>
    </submittedName>
</protein>
<keyword evidence="13" id="KW-1185">Reference proteome</keyword>
<keyword evidence="4 8" id="KW-0812">Transmembrane</keyword>
<keyword evidence="2 8" id="KW-0813">Transport</keyword>
<dbReference type="KEGG" id="scn:Solca_4056"/>
<dbReference type="Proteomes" id="UP000007590">
    <property type="component" value="Chromosome"/>
</dbReference>
<evidence type="ECO:0000256" key="2">
    <source>
        <dbReference type="ARBA" id="ARBA00022448"/>
    </source>
</evidence>
<evidence type="ECO:0000256" key="5">
    <source>
        <dbReference type="ARBA" id="ARBA00023077"/>
    </source>
</evidence>
<dbReference type="PANTHER" id="PTHR30069:SF40">
    <property type="entry name" value="TONB-DEPENDENT RECEPTOR NMB0964-RELATED"/>
    <property type="match status" value="1"/>
</dbReference>
<dbReference type="eggNOG" id="COG4771">
    <property type="taxonomic scope" value="Bacteria"/>
</dbReference>
<evidence type="ECO:0000256" key="6">
    <source>
        <dbReference type="ARBA" id="ARBA00023136"/>
    </source>
</evidence>
<dbReference type="InterPro" id="IPR039426">
    <property type="entry name" value="TonB-dep_rcpt-like"/>
</dbReference>
<evidence type="ECO:0000256" key="1">
    <source>
        <dbReference type="ARBA" id="ARBA00004571"/>
    </source>
</evidence>
<keyword evidence="5 9" id="KW-0798">TonB box</keyword>
<dbReference type="AlphaFoldDB" id="H8KMQ5"/>
<evidence type="ECO:0000256" key="9">
    <source>
        <dbReference type="RuleBase" id="RU003357"/>
    </source>
</evidence>
<dbReference type="GO" id="GO:0015344">
    <property type="term" value="F:siderophore uptake transmembrane transporter activity"/>
    <property type="evidence" value="ECO:0007669"/>
    <property type="project" value="TreeGrafter"/>
</dbReference>
<dbReference type="Gene3D" id="2.170.130.10">
    <property type="entry name" value="TonB-dependent receptor, plug domain"/>
    <property type="match status" value="1"/>
</dbReference>
<evidence type="ECO:0000256" key="3">
    <source>
        <dbReference type="ARBA" id="ARBA00022452"/>
    </source>
</evidence>
<dbReference type="Gene3D" id="2.40.170.20">
    <property type="entry name" value="TonB-dependent receptor, beta-barrel domain"/>
    <property type="match status" value="1"/>
</dbReference>
<dbReference type="InterPro" id="IPR037066">
    <property type="entry name" value="Plug_dom_sf"/>
</dbReference>
<gene>
    <name evidence="12" type="ordered locus">Solca_4056</name>
</gene>
<proteinExistence type="inferred from homology"/>
<dbReference type="SUPFAM" id="SSF49464">
    <property type="entry name" value="Carboxypeptidase regulatory domain-like"/>
    <property type="match status" value="1"/>
</dbReference>
<evidence type="ECO:0000256" key="7">
    <source>
        <dbReference type="ARBA" id="ARBA00023237"/>
    </source>
</evidence>
<feature type="domain" description="TonB-dependent receptor plug" evidence="11">
    <location>
        <begin position="155"/>
        <end position="256"/>
    </location>
</feature>
<dbReference type="Pfam" id="PF07715">
    <property type="entry name" value="Plug"/>
    <property type="match status" value="1"/>
</dbReference>
<dbReference type="InterPro" id="IPR036942">
    <property type="entry name" value="Beta-barrel_TonB_sf"/>
</dbReference>
<keyword evidence="12" id="KW-0675">Receptor</keyword>
<dbReference type="CDD" id="cd01347">
    <property type="entry name" value="ligand_gated_channel"/>
    <property type="match status" value="1"/>
</dbReference>
<comment type="similarity">
    <text evidence="8 9">Belongs to the TonB-dependent receptor family.</text>
</comment>
<keyword evidence="6 8" id="KW-0472">Membrane</keyword>
<dbReference type="PROSITE" id="PS52016">
    <property type="entry name" value="TONB_DEPENDENT_REC_3"/>
    <property type="match status" value="1"/>
</dbReference>
<dbReference type="InterPro" id="IPR000531">
    <property type="entry name" value="Beta-barrel_TonB"/>
</dbReference>
<organism evidence="12 13">
    <name type="scientific">Solitalea canadensis (strain ATCC 29591 / DSM 3403 / JCM 21819 / LMG 8368 / NBRC 15130 / NCIMB 12057 / USAM 9D)</name>
    <name type="common">Flexibacter canadensis</name>
    <dbReference type="NCBI Taxonomy" id="929556"/>
    <lineage>
        <taxon>Bacteria</taxon>
        <taxon>Pseudomonadati</taxon>
        <taxon>Bacteroidota</taxon>
        <taxon>Sphingobacteriia</taxon>
        <taxon>Sphingobacteriales</taxon>
        <taxon>Sphingobacteriaceae</taxon>
        <taxon>Solitalea</taxon>
    </lineage>
</organism>
<dbReference type="RefSeq" id="WP_014682269.1">
    <property type="nucleotide sequence ID" value="NC_017770.1"/>
</dbReference>
<evidence type="ECO:0000313" key="12">
    <source>
        <dbReference type="EMBL" id="AFD09046.1"/>
    </source>
</evidence>
<evidence type="ECO:0000256" key="4">
    <source>
        <dbReference type="ARBA" id="ARBA00022692"/>
    </source>
</evidence>
<dbReference type="STRING" id="929556.Solca_4056"/>
<keyword evidence="7 8" id="KW-0998">Cell outer membrane</keyword>
<evidence type="ECO:0000313" key="13">
    <source>
        <dbReference type="Proteomes" id="UP000007590"/>
    </source>
</evidence>
<evidence type="ECO:0000259" key="11">
    <source>
        <dbReference type="Pfam" id="PF07715"/>
    </source>
</evidence>
<dbReference type="OrthoDB" id="9795928at2"/>
<comment type="subcellular location">
    <subcellularLocation>
        <location evidence="1 8">Cell outer membrane</location>
        <topology evidence="1 8">Multi-pass membrane protein</topology>
    </subcellularLocation>
</comment>
<accession>H8KMQ5</accession>
<dbReference type="InterPro" id="IPR012910">
    <property type="entry name" value="Plug_dom"/>
</dbReference>
<evidence type="ECO:0000259" key="10">
    <source>
        <dbReference type="Pfam" id="PF00593"/>
    </source>
</evidence>
<feature type="domain" description="TonB-dependent receptor-like beta-barrel" evidence="10">
    <location>
        <begin position="277"/>
        <end position="757"/>
    </location>
</feature>
<evidence type="ECO:0000256" key="8">
    <source>
        <dbReference type="PROSITE-ProRule" id="PRU01360"/>
    </source>
</evidence>
<keyword evidence="3 8" id="KW-1134">Transmembrane beta strand</keyword>
<sequence>MSNSYYLRIDYSHLIHDAQVNQIVQSFQMKAKFLSFIFILFSLVGLTENVNANAVSNLSGRVTDKKTGQPIAGAVVSVSALRVGVSTNSNGEYSLPNLPKKKLMIDVSQLGYKTITQAIDISTTVIVNFEMEISVIEANEVVVTGSPILGKNSRNSTPIEVVSRKEITQSGATNIVDALSKVPGVSQVTTGGAISKPVIRGLSYNRVVTLSNDVKQEGQQWGDEHGIEIDQYAAAKVEVLRGPASLFYGSDALGGVINIIDPVVTTHGNIKGQFNTNYSLNNGLTANNIQFEGNTNGFVYRLNGTYKNAMSYKTPTERVYNSAFKEDDLSAMVGMNKSWGFAHLTYSRFNTKLGLTEGERDDNGSFVDGEGNPVSADDLKSRSMFLPFQHITHQKLALNTNISLGKGFLKTTLGFQNNQRKELEESATDPATYFYLNTYSLDSKYYFPEYNGWAPVVGISGTIQNNENKGEEALIPAYDMYSAGIFAYVKKEWERLSFDAGVRFDNRKLNGKQEFQFNEFSNNFSNISGSVGMTYQLTDALNFKANIGRGFRAPNIAELSADGVHEGAFRYEIGNTNLNQETSTQFDASLDWEGKYFSAGLNSYYNLINDYIYYQNTNNEEIEVDGGFYPVYRYVQGNSSIRGLEVSFDVHPVNALHFENSFAYTRGTNNDAKTDLPFIPQAKMINTLRYNFDNKKDALISNLFASVGLETSFKQDKVDPFETTSSGYTILNASVGASLRSKTGREVLTVFVNGKNLTDKNYIDHLSRFKEIGVSNIGRNITFGVSVPFSNN</sequence>
<name>H8KMQ5_SOLCM</name>
<dbReference type="GO" id="GO:0009279">
    <property type="term" value="C:cell outer membrane"/>
    <property type="evidence" value="ECO:0007669"/>
    <property type="project" value="UniProtKB-SubCell"/>
</dbReference>
<dbReference type="InterPro" id="IPR008969">
    <property type="entry name" value="CarboxyPept-like_regulatory"/>
</dbReference>